<evidence type="ECO:0000313" key="1">
    <source>
        <dbReference type="EMBL" id="MDC5696690.1"/>
    </source>
</evidence>
<sequence length="129" mass="13858">MVDYVPGRLLVAGFPRTDEAPWLVELRAALAELGVAVRLTRSSRRRIRDLRSTRGPALELLDAIWVSTAVLAPLDGATGTPAAPQAWWVIERLRARRPGLAARLSLVEVRRPATMGPAPLGPIGVGVPA</sequence>
<name>A0ABT5GFM7_9MICO</name>
<comment type="caution">
    <text evidence="1">The sequence shown here is derived from an EMBL/GenBank/DDBJ whole genome shotgun (WGS) entry which is preliminary data.</text>
</comment>
<reference evidence="1 2" key="1">
    <citation type="submission" date="2022-11" db="EMBL/GenBank/DDBJ databases">
        <title>Anaerobic phenanthrene biodegradation by a DNRA strain PheN6.</title>
        <authorList>
            <person name="Zhang Z."/>
        </authorList>
    </citation>
    <scope>NUCLEOTIDE SEQUENCE [LARGE SCALE GENOMIC DNA]</scope>
    <source>
        <strain evidence="1 2">PheN6</strain>
    </source>
</reference>
<dbReference type="RefSeq" id="WP_272461266.1">
    <property type="nucleotide sequence ID" value="NZ_JAPFQL010000015.1"/>
</dbReference>
<gene>
    <name evidence="1" type="ORF">OO014_05430</name>
</gene>
<dbReference type="Proteomes" id="UP001150259">
    <property type="component" value="Unassembled WGS sequence"/>
</dbReference>
<proteinExistence type="predicted"/>
<accession>A0ABT5GFM7</accession>
<organism evidence="1 2">
    <name type="scientific">Intrasporangium calvum</name>
    <dbReference type="NCBI Taxonomy" id="53358"/>
    <lineage>
        <taxon>Bacteria</taxon>
        <taxon>Bacillati</taxon>
        <taxon>Actinomycetota</taxon>
        <taxon>Actinomycetes</taxon>
        <taxon>Micrococcales</taxon>
        <taxon>Intrasporangiaceae</taxon>
        <taxon>Intrasporangium</taxon>
    </lineage>
</organism>
<dbReference type="EMBL" id="JAPFQL010000015">
    <property type="protein sequence ID" value="MDC5696690.1"/>
    <property type="molecule type" value="Genomic_DNA"/>
</dbReference>
<evidence type="ECO:0000313" key="2">
    <source>
        <dbReference type="Proteomes" id="UP001150259"/>
    </source>
</evidence>
<protein>
    <submittedName>
        <fullName evidence="1">Uncharacterized protein</fullName>
    </submittedName>
</protein>
<keyword evidence="2" id="KW-1185">Reference proteome</keyword>